<dbReference type="PANTHER" id="PTHR46795">
    <property type="entry name" value="ABC TRANSPORTER PERMEASE-RELATED-RELATED"/>
    <property type="match status" value="1"/>
</dbReference>
<feature type="transmembrane region" description="Helical" evidence="6">
    <location>
        <begin position="101"/>
        <end position="134"/>
    </location>
</feature>
<gene>
    <name evidence="8" type="ordered locus">Bsel_2652</name>
</gene>
<keyword evidence="2 6" id="KW-1003">Cell membrane</keyword>
<feature type="transmembrane region" description="Helical" evidence="6">
    <location>
        <begin position="236"/>
        <end position="260"/>
    </location>
</feature>
<dbReference type="EMBL" id="CP001791">
    <property type="protein sequence ID" value="ADI00152.1"/>
    <property type="molecule type" value="Genomic_DNA"/>
</dbReference>
<dbReference type="HOGENOM" id="CLU_022800_2_1_9"/>
<feature type="transmembrane region" description="Helical" evidence="6">
    <location>
        <begin position="290"/>
        <end position="311"/>
    </location>
</feature>
<feature type="transmembrane region" description="Helical" evidence="6">
    <location>
        <begin position="197"/>
        <end position="216"/>
    </location>
</feature>
<dbReference type="InterPro" id="IPR052536">
    <property type="entry name" value="ABC-4_Integral_Memb_Prot"/>
</dbReference>
<evidence type="ECO:0000256" key="5">
    <source>
        <dbReference type="ARBA" id="ARBA00023136"/>
    </source>
</evidence>
<dbReference type="PIRSF" id="PIRSF018968">
    <property type="entry name" value="ABC_permease_BceB"/>
    <property type="match status" value="1"/>
</dbReference>
<feature type="domain" description="ABC3 transporter permease C-terminal" evidence="7">
    <location>
        <begin position="62"/>
        <end position="180"/>
    </location>
</feature>
<dbReference type="KEGG" id="bse:Bsel_2652"/>
<dbReference type="Pfam" id="PF02687">
    <property type="entry name" value="FtsX"/>
    <property type="match status" value="1"/>
</dbReference>
<keyword evidence="4 6" id="KW-1133">Transmembrane helix</keyword>
<keyword evidence="9" id="KW-1185">Reference proteome</keyword>
<feature type="transmembrane region" description="Helical" evidence="6">
    <location>
        <begin position="583"/>
        <end position="604"/>
    </location>
</feature>
<sequence>MRFTDIARKNVIRNLRSYGLYIGTTIFSITVYVSFMMLRYTNEFASITASSDQISGMMTAGSFVLMIFAGLFITYSNTFFMRKRMNEIGLYALIGMRKRTIALMMFTENVLLGFFSLLIGLILGILSSRLFALVLMRLMNLEVVTHIGISPEAVIQTVAVFGLIFLFTSTVASRMIYRYSLIELFKGSQTSESLPKARLTSALLGIIFISSGYMIALQDLTDSAAWQFFKLSTPLVIISLTVIGTGLLITSSLFYLLTYLRTRIRWSWKKLNVFTASQLLYRIRGNAKSLTLIAVLSAVTMTAGGAVYGLYYTVDEMTTSQHPHTFMWQGESPALNSADFIYQEEFDAKQARIHHSDTILEYTIITPADFNNVANHLNKEPIRAISDSEVIIYDGLFDERWSDRPSTVELNNHLYDVSSFNEQALFNTGTVFGPVLILADSVYEQLNQKETTYHYAGTDHYRQQQSLSGELESQLSEDQQFSSAPATYSALITTFGAMLFTGSFLGLVFLIATGSVIFFKLITEAENDKRAYQLLYQVGASYSDIRKSVYQQVGIMFFIPFLIGTAHTAVALTAFSRLLNMDLLIPVTIWILICALINLLYFIITGRYCMKLIMPRVEKGDS</sequence>
<dbReference type="GO" id="GO:0055085">
    <property type="term" value="P:transmembrane transport"/>
    <property type="evidence" value="ECO:0007669"/>
    <property type="project" value="UniProtKB-UniRule"/>
</dbReference>
<dbReference type="InterPro" id="IPR027022">
    <property type="entry name" value="ABC_permease_BceB-typ"/>
</dbReference>
<organism evidence="8 9">
    <name type="scientific">Bacillus selenitireducens (strain ATCC 700615 / DSM 15326 / MLS10)</name>
    <dbReference type="NCBI Taxonomy" id="439292"/>
    <lineage>
        <taxon>Bacteria</taxon>
        <taxon>Bacillati</taxon>
        <taxon>Bacillota</taxon>
        <taxon>Bacilli</taxon>
        <taxon>Bacillales</taxon>
        <taxon>Bacillaceae</taxon>
        <taxon>Salisediminibacterium</taxon>
    </lineage>
</organism>
<evidence type="ECO:0000256" key="1">
    <source>
        <dbReference type="ARBA" id="ARBA00004651"/>
    </source>
</evidence>
<dbReference type="InterPro" id="IPR003838">
    <property type="entry name" value="ABC3_permease_C"/>
</dbReference>
<evidence type="ECO:0000256" key="6">
    <source>
        <dbReference type="PIRNR" id="PIRNR018968"/>
    </source>
</evidence>
<dbReference type="GO" id="GO:0005886">
    <property type="term" value="C:plasma membrane"/>
    <property type="evidence" value="ECO:0007669"/>
    <property type="project" value="UniProtKB-SubCell"/>
</dbReference>
<feature type="transmembrane region" description="Helical" evidence="6">
    <location>
        <begin position="154"/>
        <end position="177"/>
    </location>
</feature>
<evidence type="ECO:0000259" key="7">
    <source>
        <dbReference type="Pfam" id="PF02687"/>
    </source>
</evidence>
<dbReference type="eggNOG" id="COG0577">
    <property type="taxonomic scope" value="Bacteria"/>
</dbReference>
<name>D6XXV9_BACIE</name>
<feature type="transmembrane region" description="Helical" evidence="6">
    <location>
        <begin position="20"/>
        <end position="40"/>
    </location>
</feature>
<dbReference type="RefSeq" id="WP_013173572.1">
    <property type="nucleotide sequence ID" value="NC_014219.1"/>
</dbReference>
<feature type="transmembrane region" description="Helical" evidence="6">
    <location>
        <begin position="495"/>
        <end position="522"/>
    </location>
</feature>
<keyword evidence="3 6" id="KW-0812">Transmembrane</keyword>
<dbReference type="AlphaFoldDB" id="D6XXV9"/>
<evidence type="ECO:0000313" key="8">
    <source>
        <dbReference type="EMBL" id="ADI00152.1"/>
    </source>
</evidence>
<keyword evidence="6" id="KW-0813">Transport</keyword>
<feature type="transmembrane region" description="Helical" evidence="6">
    <location>
        <begin position="60"/>
        <end position="80"/>
    </location>
</feature>
<evidence type="ECO:0000256" key="4">
    <source>
        <dbReference type="ARBA" id="ARBA00022989"/>
    </source>
</evidence>
<reference evidence="8" key="1">
    <citation type="submission" date="2009-10" db="EMBL/GenBank/DDBJ databases">
        <title>Complete sequence of Bacillus selenitireducens MLS10.</title>
        <authorList>
            <consortium name="US DOE Joint Genome Institute"/>
            <person name="Lucas S."/>
            <person name="Copeland A."/>
            <person name="Lapidus A."/>
            <person name="Glavina del Rio T."/>
            <person name="Dalin E."/>
            <person name="Tice H."/>
            <person name="Bruce D."/>
            <person name="Goodwin L."/>
            <person name="Pitluck S."/>
            <person name="Sims D."/>
            <person name="Brettin T."/>
            <person name="Detter J.C."/>
            <person name="Han C."/>
            <person name="Larimer F."/>
            <person name="Land M."/>
            <person name="Hauser L."/>
            <person name="Kyrpides N."/>
            <person name="Ovchinnikova G."/>
            <person name="Stolz J."/>
        </authorList>
    </citation>
    <scope>NUCLEOTIDE SEQUENCE [LARGE SCALE GENOMIC DNA]</scope>
    <source>
        <strain evidence="8">MLS10</strain>
    </source>
</reference>
<evidence type="ECO:0000256" key="3">
    <source>
        <dbReference type="ARBA" id="ARBA00022692"/>
    </source>
</evidence>
<protein>
    <recommendedName>
        <fullName evidence="7">ABC3 transporter permease C-terminal domain-containing protein</fullName>
    </recommendedName>
</protein>
<keyword evidence="5 6" id="KW-0472">Membrane</keyword>
<comment type="subcellular location">
    <subcellularLocation>
        <location evidence="1 6">Cell membrane</location>
        <topology evidence="1 6">Multi-pass membrane protein</topology>
    </subcellularLocation>
</comment>
<comment type="similarity">
    <text evidence="6">Belongs to the ABC-4 integral membrane protein family.</text>
</comment>
<dbReference type="Proteomes" id="UP000000271">
    <property type="component" value="Chromosome"/>
</dbReference>
<proteinExistence type="inferred from homology"/>
<evidence type="ECO:0000313" key="9">
    <source>
        <dbReference type="Proteomes" id="UP000000271"/>
    </source>
</evidence>
<accession>D6XXV9</accession>
<evidence type="ECO:0000256" key="2">
    <source>
        <dbReference type="ARBA" id="ARBA00022475"/>
    </source>
</evidence>
<feature type="transmembrane region" description="Helical" evidence="6">
    <location>
        <begin position="555"/>
        <end position="577"/>
    </location>
</feature>
<dbReference type="STRING" id="439292.Bsel_2652"/>
<dbReference type="PANTHER" id="PTHR46795:SF3">
    <property type="entry name" value="ABC TRANSPORTER PERMEASE"/>
    <property type="match status" value="1"/>
</dbReference>